<dbReference type="Proteomes" id="UP001055940">
    <property type="component" value="Chromosome"/>
</dbReference>
<dbReference type="InterPro" id="IPR013762">
    <property type="entry name" value="Integrase-like_cat_sf"/>
</dbReference>
<evidence type="ECO:0000256" key="1">
    <source>
        <dbReference type="ARBA" id="ARBA00023125"/>
    </source>
</evidence>
<dbReference type="InterPro" id="IPR011010">
    <property type="entry name" value="DNA_brk_join_enz"/>
</dbReference>
<accession>A0ABY5DBG2</accession>
<dbReference type="InterPro" id="IPR010998">
    <property type="entry name" value="Integrase_recombinase_N"/>
</dbReference>
<dbReference type="Gene3D" id="1.10.150.130">
    <property type="match status" value="1"/>
</dbReference>
<evidence type="ECO:0000313" key="3">
    <source>
        <dbReference type="EMBL" id="USY20457.1"/>
    </source>
</evidence>
<proteinExistence type="predicted"/>
<evidence type="ECO:0000256" key="2">
    <source>
        <dbReference type="ARBA" id="ARBA00023172"/>
    </source>
</evidence>
<reference evidence="3" key="1">
    <citation type="submission" date="2022-06" db="EMBL/GenBank/DDBJ databases">
        <authorList>
            <person name="Ping M."/>
        </authorList>
    </citation>
    <scope>NUCLEOTIDE SEQUENCE</scope>
    <source>
        <strain evidence="3">JCM11759T</strain>
    </source>
</reference>
<name>A0ABY5DBG2_9ACTN</name>
<evidence type="ECO:0000313" key="4">
    <source>
        <dbReference type="Proteomes" id="UP001055940"/>
    </source>
</evidence>
<keyword evidence="4" id="KW-1185">Reference proteome</keyword>
<dbReference type="EMBL" id="CP099837">
    <property type="protein sequence ID" value="USY20457.1"/>
    <property type="molecule type" value="Genomic_DNA"/>
</dbReference>
<organism evidence="3 4">
    <name type="scientific">Nocardiopsis exhalans</name>
    <dbReference type="NCBI Taxonomy" id="163604"/>
    <lineage>
        <taxon>Bacteria</taxon>
        <taxon>Bacillati</taxon>
        <taxon>Actinomycetota</taxon>
        <taxon>Actinomycetes</taxon>
        <taxon>Streptosporangiales</taxon>
        <taxon>Nocardiopsidaceae</taxon>
        <taxon>Nocardiopsis</taxon>
    </lineage>
</organism>
<dbReference type="SUPFAM" id="SSF56349">
    <property type="entry name" value="DNA breaking-rejoining enzymes"/>
    <property type="match status" value="1"/>
</dbReference>
<sequence length="472" mass="52651">MLIGPDGRSDARVQLFFRTGPMASARPLTWRRYAFALKVWLMFLDAVGTTWDAATVADMDAFKDWRLNDVRNLERVAPSTFDTDRAALNTFYTWASARYGVFNPIAPVARSGSMTTGEKRAGRDPGRPAGARRRQVKWVLRPAFEQWRDVGLRGYGFDGLRVQSWRGWNEDRDAAFVDGLYGTGLRLGEWASILDIEVPAGGVGRFPRTWLSAACVKGAKEGRKYFVPSTVLSTIAAYTDPLSGSRAESIARAQRAGRYEQVPGRRIVTGYNRRSRVLHVLDPSGSKPVSVDVLGPAERRLLFRKGENGLEPLSLWLSWDGMPRLAHSWEDTFAAANGRIQRAWSEAGGEGEAALWLRPHMCRHSFALKWFSILSLVWEPRIEGLSAEERKDLRDQIGDVWFQLATLLGHADPATTRDYYLEPFNSLQMDYLMSLLDGEETAAVDAMVTTMARAGGRTLAPITPGEASEVSQ</sequence>
<keyword evidence="2" id="KW-0233">DNA recombination</keyword>
<dbReference type="Gene3D" id="1.10.443.10">
    <property type="entry name" value="Intergrase catalytic core"/>
    <property type="match status" value="1"/>
</dbReference>
<protein>
    <submittedName>
        <fullName evidence="3">Site-specific integrase</fullName>
    </submittedName>
</protein>
<dbReference type="RefSeq" id="WP_254419523.1">
    <property type="nucleotide sequence ID" value="NZ_BAAAJB010000029.1"/>
</dbReference>
<gene>
    <name evidence="3" type="ORF">NE857_02000</name>
</gene>
<keyword evidence="1" id="KW-0238">DNA-binding</keyword>